<feature type="region of interest" description="Disordered" evidence="1">
    <location>
        <begin position="21"/>
        <end position="43"/>
    </location>
</feature>
<keyword evidence="3" id="KW-1185">Reference proteome</keyword>
<comment type="caution">
    <text evidence="2">The sequence shown here is derived from an EMBL/GenBank/DDBJ whole genome shotgun (WGS) entry which is preliminary data.</text>
</comment>
<evidence type="ECO:0000313" key="2">
    <source>
        <dbReference type="EMBL" id="KAJ7782047.1"/>
    </source>
</evidence>
<accession>A0AAD7KFG9</accession>
<gene>
    <name evidence="2" type="ORF">DFH07DRAFT_765024</name>
</gene>
<reference evidence="2" key="1">
    <citation type="submission" date="2023-03" db="EMBL/GenBank/DDBJ databases">
        <title>Massive genome expansion in bonnet fungi (Mycena s.s.) driven by repeated elements and novel gene families across ecological guilds.</title>
        <authorList>
            <consortium name="Lawrence Berkeley National Laboratory"/>
            <person name="Harder C.B."/>
            <person name="Miyauchi S."/>
            <person name="Viragh M."/>
            <person name="Kuo A."/>
            <person name="Thoen E."/>
            <person name="Andreopoulos B."/>
            <person name="Lu D."/>
            <person name="Skrede I."/>
            <person name="Drula E."/>
            <person name="Henrissat B."/>
            <person name="Morin E."/>
            <person name="Kohler A."/>
            <person name="Barry K."/>
            <person name="LaButti K."/>
            <person name="Morin E."/>
            <person name="Salamov A."/>
            <person name="Lipzen A."/>
            <person name="Mereny Z."/>
            <person name="Hegedus B."/>
            <person name="Baldrian P."/>
            <person name="Stursova M."/>
            <person name="Weitz H."/>
            <person name="Taylor A."/>
            <person name="Grigoriev I.V."/>
            <person name="Nagy L.G."/>
            <person name="Martin F."/>
            <person name="Kauserud H."/>
        </authorList>
    </citation>
    <scope>NUCLEOTIDE SEQUENCE</scope>
    <source>
        <strain evidence="2">CBHHK188m</strain>
    </source>
</reference>
<protein>
    <submittedName>
        <fullName evidence="2">Uncharacterized protein</fullName>
    </submittedName>
</protein>
<evidence type="ECO:0000256" key="1">
    <source>
        <dbReference type="SAM" id="MobiDB-lite"/>
    </source>
</evidence>
<evidence type="ECO:0000313" key="3">
    <source>
        <dbReference type="Proteomes" id="UP001215280"/>
    </source>
</evidence>
<dbReference type="Proteomes" id="UP001215280">
    <property type="component" value="Unassembled WGS sequence"/>
</dbReference>
<proteinExistence type="predicted"/>
<organism evidence="2 3">
    <name type="scientific">Mycena maculata</name>
    <dbReference type="NCBI Taxonomy" id="230809"/>
    <lineage>
        <taxon>Eukaryota</taxon>
        <taxon>Fungi</taxon>
        <taxon>Dikarya</taxon>
        <taxon>Basidiomycota</taxon>
        <taxon>Agaricomycotina</taxon>
        <taxon>Agaricomycetes</taxon>
        <taxon>Agaricomycetidae</taxon>
        <taxon>Agaricales</taxon>
        <taxon>Marasmiineae</taxon>
        <taxon>Mycenaceae</taxon>
        <taxon>Mycena</taxon>
    </lineage>
</organism>
<name>A0AAD7KFG9_9AGAR</name>
<dbReference type="AlphaFoldDB" id="A0AAD7KFG9"/>
<dbReference type="EMBL" id="JARJLG010000004">
    <property type="protein sequence ID" value="KAJ7782047.1"/>
    <property type="molecule type" value="Genomic_DNA"/>
</dbReference>
<sequence>MYQTNFASDFARKARYPHGGSTFSDAIDPKDCPGRRARSRRRAPTYYASLASAASTSTADAKRAAPATPRARSSITIATKSSPVATSWFNFASPAAQQVRTTVKALLRDCVKSQHPDMAIEILKSCASACSANNLSLSSVLQEKSVEGHTPLYWVIIKRPAESAAEDRQNIDLLTALLGLSTPLTPATISDVRLACLLMSDQVLFQRLRTSPEFAPMNTTDEMLLDATMPPDDIVVEDVASVLETRAIIQRSVELYLFENLGVVSDYTSETVQLILNGTRDAVAYELLLQVRRDASTCKT</sequence>